<evidence type="ECO:0000256" key="1">
    <source>
        <dbReference type="ARBA" id="ARBA00022679"/>
    </source>
</evidence>
<evidence type="ECO:0000256" key="4">
    <source>
        <dbReference type="SAM" id="Phobius"/>
    </source>
</evidence>
<dbReference type="PROSITE" id="PS50290">
    <property type="entry name" value="PI3_4_KINASE_3"/>
    <property type="match status" value="1"/>
</dbReference>
<dbReference type="PROSITE" id="PS00916">
    <property type="entry name" value="PI3_4_KINASE_2"/>
    <property type="match status" value="1"/>
</dbReference>
<keyword evidence="4" id="KW-0472">Membrane</keyword>
<feature type="domain" description="PI3K/PI4K catalytic" evidence="5">
    <location>
        <begin position="502"/>
        <end position="784"/>
    </location>
</feature>
<keyword evidence="4" id="KW-0812">Transmembrane</keyword>
<dbReference type="SUPFAM" id="SSF56112">
    <property type="entry name" value="Protein kinase-like (PK-like)"/>
    <property type="match status" value="1"/>
</dbReference>
<dbReference type="Proteomes" id="UP001363151">
    <property type="component" value="Unassembled WGS sequence"/>
</dbReference>
<accession>A0ABR1FGQ2</accession>
<evidence type="ECO:0000256" key="3">
    <source>
        <dbReference type="SAM" id="MobiDB-lite"/>
    </source>
</evidence>
<sequence>MSKWGRLAAAGALGVDACCVALYCAHPRFYGDAPLGSKRWRARLDPRRSLFDAVVGLAFLRVAFYAVFVGATPGGAALGRRALLRCHAVLAVLVSAALARVAYRRLAGDLDPRRTYATTLLLCGGLASLELWRRSWDYLRSRAPRERDAFYDVLGDDAPGLLARFERRGASIRAFWAGVVEELDAELARARALVLDSLPRGLSSRDCVADADARDEPFALLLRLFAHEDVLAALRGAFRADREAATFYVLQLATFVLFGAFWDGPALRRGGTRAIQVRFNMSALRELLLGLCADDVVFAHGIEFYLRSFADSSAKSPGLRLTAEGSRAVAALRVDARRAALRAAADRVAKFDGVPYDEAKAYDDAPAFVDALTAISDGLCDLPREARAAALAAALEELDATAVPSLRGAYVPLGRAAGRHRVLRVHAAESRCFSTKERCPFLCAVEVELLDGDAEDLPPPPRADASPLLPEAAANPILPDFFGRGSPRARRRPLRARSPPPAPPPLGAATALSLARGEPPEDATYGATDRSVLAPRLPPPAARRRAPARDDLRQEQFAAQLLRMASRILEDARVPVVLRTYDVVATGPDAGLIEALPDAMSLDALRRSDGGSANLLDFFYRRFGAGPELARARANFVESLAPACVLSYLLQIKDRHNGNILLDAAGRLAHVDFGYLLASSPGGNLGFEAAPFKLTAEFLDVVGPDYRRFRDLCVRVFLALRAERHKLLLLAEMTVSGCDHLPCFDGRPRETIDALRRRFKPKLSDRQVRAFVHGLIDKSTNNWRTHAYDRYQRVCVGIF</sequence>
<feature type="transmembrane region" description="Helical" evidence="4">
    <location>
        <begin position="82"/>
        <end position="103"/>
    </location>
</feature>
<dbReference type="InterPro" id="IPR018936">
    <property type="entry name" value="PI3/4_kinase_CS"/>
</dbReference>
<evidence type="ECO:0000313" key="6">
    <source>
        <dbReference type="EMBL" id="KAK7230501.1"/>
    </source>
</evidence>
<dbReference type="InterPro" id="IPR000403">
    <property type="entry name" value="PI3/4_kinase_cat_dom"/>
</dbReference>
<evidence type="ECO:0000259" key="5">
    <source>
        <dbReference type="PROSITE" id="PS50290"/>
    </source>
</evidence>
<keyword evidence="2" id="KW-0418">Kinase</keyword>
<reference evidence="6 7" key="1">
    <citation type="submission" date="2024-03" db="EMBL/GenBank/DDBJ databases">
        <title>Aureococcus anophagefferens CCMP1851 and Kratosvirus quantuckense: Draft genome of a second virus-susceptible host strain in the model system.</title>
        <authorList>
            <person name="Chase E."/>
            <person name="Truchon A.R."/>
            <person name="Schepens W."/>
            <person name="Wilhelm S.W."/>
        </authorList>
    </citation>
    <scope>NUCLEOTIDE SEQUENCE [LARGE SCALE GENOMIC DNA]</scope>
    <source>
        <strain evidence="6 7">CCMP1851</strain>
    </source>
</reference>
<feature type="transmembrane region" description="Helical" evidence="4">
    <location>
        <begin position="115"/>
        <end position="132"/>
    </location>
</feature>
<keyword evidence="7" id="KW-1185">Reference proteome</keyword>
<dbReference type="PANTHER" id="PTHR10048">
    <property type="entry name" value="PHOSPHATIDYLINOSITOL KINASE"/>
    <property type="match status" value="1"/>
</dbReference>
<dbReference type="Pfam" id="PF00454">
    <property type="entry name" value="PI3_PI4_kinase"/>
    <property type="match status" value="1"/>
</dbReference>
<proteinExistence type="predicted"/>
<keyword evidence="1" id="KW-0808">Transferase</keyword>
<dbReference type="Gene3D" id="1.10.1070.11">
    <property type="entry name" value="Phosphatidylinositol 3-/4-kinase, catalytic domain"/>
    <property type="match status" value="1"/>
</dbReference>
<dbReference type="Gene3D" id="3.30.1010.10">
    <property type="entry name" value="Phosphatidylinositol 3-kinase Catalytic Subunit, Chain A, domain 4"/>
    <property type="match status" value="1"/>
</dbReference>
<dbReference type="PANTHER" id="PTHR10048:SF22">
    <property type="entry name" value="PHOSPHATIDYLINOSITOL 4-KINASE BETA"/>
    <property type="match status" value="1"/>
</dbReference>
<evidence type="ECO:0000313" key="7">
    <source>
        <dbReference type="Proteomes" id="UP001363151"/>
    </source>
</evidence>
<feature type="transmembrane region" description="Helical" evidence="4">
    <location>
        <begin position="245"/>
        <end position="262"/>
    </location>
</feature>
<comment type="caution">
    <text evidence="6">The sequence shown here is derived from an EMBL/GenBank/DDBJ whole genome shotgun (WGS) entry which is preliminary data.</text>
</comment>
<name>A0ABR1FGQ2_AURAN</name>
<feature type="transmembrane region" description="Helical" evidence="4">
    <location>
        <begin position="50"/>
        <end position="70"/>
    </location>
</feature>
<dbReference type="InterPro" id="IPR015433">
    <property type="entry name" value="PI3/4_kinase"/>
</dbReference>
<dbReference type="SMART" id="SM00146">
    <property type="entry name" value="PI3Kc"/>
    <property type="match status" value="1"/>
</dbReference>
<feature type="region of interest" description="Disordered" evidence="3">
    <location>
        <begin position="476"/>
        <end position="551"/>
    </location>
</feature>
<dbReference type="InterPro" id="IPR011009">
    <property type="entry name" value="Kinase-like_dom_sf"/>
</dbReference>
<protein>
    <submittedName>
        <fullName evidence="6">1-phosphatidylinositol 4-kinase</fullName>
    </submittedName>
</protein>
<dbReference type="EMBL" id="JBBJCI010000428">
    <property type="protein sequence ID" value="KAK7230501.1"/>
    <property type="molecule type" value="Genomic_DNA"/>
</dbReference>
<evidence type="ECO:0000256" key="2">
    <source>
        <dbReference type="ARBA" id="ARBA00022777"/>
    </source>
</evidence>
<gene>
    <name evidence="6" type="primary">PI4KB</name>
    <name evidence="6" type="ORF">SO694_00177011</name>
</gene>
<organism evidence="6 7">
    <name type="scientific">Aureococcus anophagefferens</name>
    <name type="common">Harmful bloom alga</name>
    <dbReference type="NCBI Taxonomy" id="44056"/>
    <lineage>
        <taxon>Eukaryota</taxon>
        <taxon>Sar</taxon>
        <taxon>Stramenopiles</taxon>
        <taxon>Ochrophyta</taxon>
        <taxon>Pelagophyceae</taxon>
        <taxon>Pelagomonadales</taxon>
        <taxon>Pelagomonadaceae</taxon>
        <taxon>Aureococcus</taxon>
    </lineage>
</organism>
<dbReference type="InterPro" id="IPR036940">
    <property type="entry name" value="PI3/4_kinase_cat_sf"/>
</dbReference>
<keyword evidence="4" id="KW-1133">Transmembrane helix</keyword>